<evidence type="ECO:0000256" key="3">
    <source>
        <dbReference type="ARBA" id="ARBA00022692"/>
    </source>
</evidence>
<evidence type="ECO:0000256" key="5">
    <source>
        <dbReference type="ARBA" id="ARBA00023136"/>
    </source>
</evidence>
<name>A0A645DPX1_9ZZZZ</name>
<evidence type="ECO:0000256" key="4">
    <source>
        <dbReference type="ARBA" id="ARBA00022989"/>
    </source>
</evidence>
<comment type="subcellular location">
    <subcellularLocation>
        <location evidence="1">Cell membrane</location>
        <topology evidence="1">Multi-pass membrane protein</topology>
    </subcellularLocation>
</comment>
<keyword evidence="3 6" id="KW-0812">Transmembrane</keyword>
<dbReference type="GO" id="GO:0005886">
    <property type="term" value="C:plasma membrane"/>
    <property type="evidence" value="ECO:0007669"/>
    <property type="project" value="UniProtKB-SubCell"/>
</dbReference>
<dbReference type="Pfam" id="PF00361">
    <property type="entry name" value="Proton_antipo_M"/>
    <property type="match status" value="1"/>
</dbReference>
<feature type="transmembrane region" description="Helical" evidence="6">
    <location>
        <begin position="6"/>
        <end position="24"/>
    </location>
</feature>
<comment type="caution">
    <text evidence="8">The sequence shown here is derived from an EMBL/GenBank/DDBJ whole genome shotgun (WGS) entry which is preliminary data.</text>
</comment>
<feature type="transmembrane region" description="Helical" evidence="6">
    <location>
        <begin position="146"/>
        <end position="166"/>
    </location>
</feature>
<evidence type="ECO:0000256" key="2">
    <source>
        <dbReference type="ARBA" id="ARBA00022475"/>
    </source>
</evidence>
<feature type="transmembrane region" description="Helical" evidence="6">
    <location>
        <begin position="99"/>
        <end position="116"/>
    </location>
</feature>
<keyword evidence="5 6" id="KW-0472">Membrane</keyword>
<accession>A0A645DPX1</accession>
<evidence type="ECO:0000256" key="1">
    <source>
        <dbReference type="ARBA" id="ARBA00004651"/>
    </source>
</evidence>
<protein>
    <submittedName>
        <fullName evidence="8">Na(+)/H(+) antiporter subunit A</fullName>
    </submittedName>
</protein>
<dbReference type="InterPro" id="IPR001750">
    <property type="entry name" value="ND/Mrp_TM"/>
</dbReference>
<dbReference type="InterPro" id="IPR050586">
    <property type="entry name" value="CPA3_Na-H_Antiporter_D"/>
</dbReference>
<dbReference type="EMBL" id="VSSQ01038365">
    <property type="protein sequence ID" value="MPM91279.1"/>
    <property type="molecule type" value="Genomic_DNA"/>
</dbReference>
<sequence>MGYILLGLATGTDLGILAAMLYLFSHAAAKSAFFTNAAALEKQLGTLNIDEMGGLQSRMPVTSASSTVALLSTAGVPPFAGFWAKLLILLALWSAGLSGYAVFALLASILTGAYFLRLQKKVFFGKPNPRWSAVVDISGGIRVSEILLTIVTVVVGLAFPLLLYYLQSVGLIG</sequence>
<dbReference type="PANTHER" id="PTHR42703">
    <property type="entry name" value="NADH DEHYDROGENASE"/>
    <property type="match status" value="1"/>
</dbReference>
<dbReference type="PANTHER" id="PTHR42703:SF1">
    <property type="entry name" value="NA(+)_H(+) ANTIPORTER SUBUNIT D1"/>
    <property type="match status" value="1"/>
</dbReference>
<keyword evidence="4 6" id="KW-1133">Transmembrane helix</keyword>
<proteinExistence type="predicted"/>
<evidence type="ECO:0000313" key="8">
    <source>
        <dbReference type="EMBL" id="MPM91279.1"/>
    </source>
</evidence>
<organism evidence="8">
    <name type="scientific">bioreactor metagenome</name>
    <dbReference type="NCBI Taxonomy" id="1076179"/>
    <lineage>
        <taxon>unclassified sequences</taxon>
        <taxon>metagenomes</taxon>
        <taxon>ecological metagenomes</taxon>
    </lineage>
</organism>
<feature type="domain" description="NADH:quinone oxidoreductase/Mrp antiporter transmembrane" evidence="7">
    <location>
        <begin position="1"/>
        <end position="111"/>
    </location>
</feature>
<dbReference type="AlphaFoldDB" id="A0A645DPX1"/>
<keyword evidence="2" id="KW-1003">Cell membrane</keyword>
<gene>
    <name evidence="8" type="primary">mrpA_5</name>
    <name evidence="8" type="ORF">SDC9_138407</name>
</gene>
<evidence type="ECO:0000259" key="7">
    <source>
        <dbReference type="Pfam" id="PF00361"/>
    </source>
</evidence>
<evidence type="ECO:0000256" key="6">
    <source>
        <dbReference type="SAM" id="Phobius"/>
    </source>
</evidence>
<feature type="transmembrane region" description="Helical" evidence="6">
    <location>
        <begin position="68"/>
        <end position="93"/>
    </location>
</feature>
<reference evidence="8" key="1">
    <citation type="submission" date="2019-08" db="EMBL/GenBank/DDBJ databases">
        <authorList>
            <person name="Kucharzyk K."/>
            <person name="Murdoch R.W."/>
            <person name="Higgins S."/>
            <person name="Loffler F."/>
        </authorList>
    </citation>
    <scope>NUCLEOTIDE SEQUENCE</scope>
</reference>